<dbReference type="HOGENOM" id="CLU_3232416_0_0_6"/>
<organism evidence="2 3">
    <name type="scientific">Coxiella burnetii (strain Dugway 5J108-111)</name>
    <dbReference type="NCBI Taxonomy" id="434922"/>
    <lineage>
        <taxon>Bacteria</taxon>
        <taxon>Pseudomonadati</taxon>
        <taxon>Pseudomonadota</taxon>
        <taxon>Gammaproteobacteria</taxon>
        <taxon>Legionellales</taxon>
        <taxon>Coxiellaceae</taxon>
        <taxon>Coxiella</taxon>
    </lineage>
</organism>
<reference evidence="2 3" key="1">
    <citation type="journal article" date="2009" name="Infect. Immun.">
        <title>Comparative genomics reveal extensive transposon-mediated genomic plasticity and diversity among potential effector proteins within the genus Coxiella.</title>
        <authorList>
            <person name="Beare P.A."/>
            <person name="Unsworth N."/>
            <person name="Andoh M."/>
            <person name="Voth D.E."/>
            <person name="Omsland A."/>
            <person name="Gilk S.D."/>
            <person name="Williams K.P."/>
            <person name="Sobral B.W."/>
            <person name="Kupko J.J.III."/>
            <person name="Porcella S.F."/>
            <person name="Samuel J.E."/>
            <person name="Heinzen R.A."/>
        </authorList>
    </citation>
    <scope>NUCLEOTIDE SEQUENCE [LARGE SCALE GENOMIC DNA]</scope>
    <source>
        <strain evidence="2 3">Dugway 5J108-111</strain>
    </source>
</reference>
<name>B5XHQ7_COXBN</name>
<dbReference type="AlphaFoldDB" id="B5XHQ7"/>
<dbReference type="RefSeq" id="WP_010958370.1">
    <property type="nucleotide sequence ID" value="NC_009727.1"/>
</dbReference>
<evidence type="ECO:0000313" key="2">
    <source>
        <dbReference type="EMBL" id="ACI23087.1"/>
    </source>
</evidence>
<evidence type="ECO:0000313" key="3">
    <source>
        <dbReference type="Proteomes" id="UP000008555"/>
    </source>
</evidence>
<dbReference type="EMBL" id="CP000733">
    <property type="protein sequence ID" value="ACI23087.1"/>
    <property type="molecule type" value="Genomic_DNA"/>
</dbReference>
<dbReference type="Proteomes" id="UP000008555">
    <property type="component" value="Chromosome"/>
</dbReference>
<gene>
    <name evidence="2" type="ORF">CBUD_0319b</name>
</gene>
<protein>
    <submittedName>
        <fullName evidence="2">Uncharacterized protein</fullName>
    </submittedName>
</protein>
<feature type="region of interest" description="Disordered" evidence="1">
    <location>
        <begin position="1"/>
        <end position="24"/>
    </location>
</feature>
<accession>B5XHQ7</accession>
<sequence>MSIWGATTSCQSTRGTTDQLGLPKKASDFSLSFCSHRPFLLLK</sequence>
<evidence type="ECO:0000256" key="1">
    <source>
        <dbReference type="SAM" id="MobiDB-lite"/>
    </source>
</evidence>
<dbReference type="KEGG" id="cbd:CBUD_0319b"/>
<proteinExistence type="predicted"/>
<feature type="compositionally biased region" description="Polar residues" evidence="1">
    <location>
        <begin position="1"/>
        <end position="19"/>
    </location>
</feature>